<feature type="domain" description="Solute-binding protein family 3/N-terminal" evidence="5">
    <location>
        <begin position="52"/>
        <end position="273"/>
    </location>
</feature>
<dbReference type="Proteomes" id="UP001501637">
    <property type="component" value="Unassembled WGS sequence"/>
</dbReference>
<evidence type="ECO:0000256" key="2">
    <source>
        <dbReference type="ARBA" id="ARBA00010333"/>
    </source>
</evidence>
<dbReference type="PANTHER" id="PTHR35936">
    <property type="entry name" value="MEMBRANE-BOUND LYTIC MUREIN TRANSGLYCOSYLASE F"/>
    <property type="match status" value="1"/>
</dbReference>
<dbReference type="InterPro" id="IPR018313">
    <property type="entry name" value="SBP_3_CS"/>
</dbReference>
<proteinExistence type="inferred from homology"/>
<evidence type="ECO:0000256" key="3">
    <source>
        <dbReference type="ARBA" id="ARBA00022729"/>
    </source>
</evidence>
<comment type="subcellular location">
    <subcellularLocation>
        <location evidence="1">Cell envelope</location>
    </subcellularLocation>
</comment>
<dbReference type="Pfam" id="PF00497">
    <property type="entry name" value="SBP_bac_3"/>
    <property type="match status" value="1"/>
</dbReference>
<keyword evidence="3" id="KW-0732">Signal</keyword>
<comment type="caution">
    <text evidence="6">The sequence shown here is derived from an EMBL/GenBank/DDBJ whole genome shotgun (WGS) entry which is preliminary data.</text>
</comment>
<evidence type="ECO:0000259" key="5">
    <source>
        <dbReference type="SMART" id="SM00062"/>
    </source>
</evidence>
<evidence type="ECO:0000256" key="1">
    <source>
        <dbReference type="ARBA" id="ARBA00004196"/>
    </source>
</evidence>
<comment type="similarity">
    <text evidence="2 4">Belongs to the bacterial solute-binding protein 3 family.</text>
</comment>
<evidence type="ECO:0000256" key="4">
    <source>
        <dbReference type="RuleBase" id="RU003744"/>
    </source>
</evidence>
<dbReference type="PROSITE" id="PS01039">
    <property type="entry name" value="SBP_BACTERIAL_3"/>
    <property type="match status" value="1"/>
</dbReference>
<dbReference type="CDD" id="cd13530">
    <property type="entry name" value="PBP2_peptides_like"/>
    <property type="match status" value="1"/>
</dbReference>
<evidence type="ECO:0000313" key="6">
    <source>
        <dbReference type="EMBL" id="GAA3122187.1"/>
    </source>
</evidence>
<reference evidence="7" key="1">
    <citation type="journal article" date="2019" name="Int. J. Syst. Evol. Microbiol.">
        <title>The Global Catalogue of Microorganisms (GCM) 10K type strain sequencing project: providing services to taxonomists for standard genome sequencing and annotation.</title>
        <authorList>
            <consortium name="The Broad Institute Genomics Platform"/>
            <consortium name="The Broad Institute Genome Sequencing Center for Infectious Disease"/>
            <person name="Wu L."/>
            <person name="Ma J."/>
        </authorList>
    </citation>
    <scope>NUCLEOTIDE SEQUENCE [LARGE SCALE GENOMIC DNA]</scope>
    <source>
        <strain evidence="7">JCM 9092</strain>
    </source>
</reference>
<protein>
    <submittedName>
        <fullName evidence="6">Basic amino acid ABC transporter substrate-binding protein</fullName>
    </submittedName>
</protein>
<name>A0ABP6MQ45_9ACTN</name>
<dbReference type="SMART" id="SM00062">
    <property type="entry name" value="PBPb"/>
    <property type="match status" value="1"/>
</dbReference>
<keyword evidence="7" id="KW-1185">Reference proteome</keyword>
<accession>A0ABP6MQ45</accession>
<gene>
    <name evidence="6" type="ORF">GCM10010449_50050</name>
</gene>
<dbReference type="EMBL" id="BAAAUG010000091">
    <property type="protein sequence ID" value="GAA3122187.1"/>
    <property type="molecule type" value="Genomic_DNA"/>
</dbReference>
<dbReference type="PROSITE" id="PS51257">
    <property type="entry name" value="PROKAR_LIPOPROTEIN"/>
    <property type="match status" value="1"/>
</dbReference>
<organism evidence="6 7">
    <name type="scientific">Streptomyces rectiviolaceus</name>
    <dbReference type="NCBI Taxonomy" id="332591"/>
    <lineage>
        <taxon>Bacteria</taxon>
        <taxon>Bacillati</taxon>
        <taxon>Actinomycetota</taxon>
        <taxon>Actinomycetes</taxon>
        <taxon>Kitasatosporales</taxon>
        <taxon>Streptomycetaceae</taxon>
        <taxon>Streptomyces</taxon>
    </lineage>
</organism>
<dbReference type="SUPFAM" id="SSF53850">
    <property type="entry name" value="Periplasmic binding protein-like II"/>
    <property type="match status" value="1"/>
</dbReference>
<dbReference type="PANTHER" id="PTHR35936:SF17">
    <property type="entry name" value="ARGININE-BINDING EXTRACELLULAR PROTEIN ARTP"/>
    <property type="match status" value="1"/>
</dbReference>
<dbReference type="InterPro" id="IPR001638">
    <property type="entry name" value="Solute-binding_3/MltF_N"/>
</dbReference>
<sequence length="276" mass="29943">MSARPPKSVRSPVAAIALTTVAGLLMTGCTSTKSDSDGDKGASGIKLVSSGTIKTCTHLPYPPFQSKKDGKIVGFDVDLVDLVAKELGVKQEIVNTPFEGIETGQDFNIRKCDLAAAGMTITDERDKVMDFSDPYFNATQALITKKGQPYKTFKDLKGKKLGYQKATTGGIYAKKESKGLDMELVEYEDVGLLLTAVKAGKVDAGINDNGVLFEYIKDNPDTEVTAEFDTGEKYGIGFRTGNDSLRTKVNEVLKEARTDGSYDKIYKKWFGTTPQS</sequence>
<evidence type="ECO:0000313" key="7">
    <source>
        <dbReference type="Proteomes" id="UP001501637"/>
    </source>
</evidence>
<dbReference type="Gene3D" id="3.40.190.10">
    <property type="entry name" value="Periplasmic binding protein-like II"/>
    <property type="match status" value="2"/>
</dbReference>